<comment type="caution">
    <text evidence="2">The sequence shown here is derived from an EMBL/GenBank/DDBJ whole genome shotgun (WGS) entry which is preliminary data.</text>
</comment>
<dbReference type="Pfam" id="PF20508">
    <property type="entry name" value="DUF6734"/>
    <property type="match status" value="1"/>
</dbReference>
<dbReference type="EMBL" id="VBSN01000041">
    <property type="protein sequence ID" value="KAA6438905.1"/>
    <property type="molecule type" value="Genomic_DNA"/>
</dbReference>
<feature type="domain" description="DUF6734" evidence="1">
    <location>
        <begin position="1"/>
        <end position="282"/>
    </location>
</feature>
<evidence type="ECO:0000313" key="3">
    <source>
        <dbReference type="Proteomes" id="UP000323994"/>
    </source>
</evidence>
<gene>
    <name evidence="2" type="ORF">FEM33_15145</name>
</gene>
<keyword evidence="3" id="KW-1185">Reference proteome</keyword>
<evidence type="ECO:0000313" key="2">
    <source>
        <dbReference type="EMBL" id="KAA6438905.1"/>
    </source>
</evidence>
<dbReference type="Proteomes" id="UP000323994">
    <property type="component" value="Unassembled WGS sequence"/>
</dbReference>
<accession>A0A5M8QRS4</accession>
<sequence length="507" mass="57533">MNAIQTFWAPSGLPADQINGGWLDARFHFMSWALSASLLYEHFPNTVLHTDTAGCRILVDALGLPYDEVQLTQEGKAELFPKNWWVLRKISSYGHASSPFLHVDADAFLWNGLPQELWDKPVIAQNDQSGFECYDLAIKQLYEAGIPLPHFFGNAASPYKAVNMGIVGGTDYLFFKDFVSEITLFFNRYLSRTDLGASHSGFLNTLIEECFFRHYAEFCSRPVTEMIPSKLDQDYRSLANCMDESYGITHLIGNNKKDLYYCKQVEFQLKRRFPKIFQSVVRFMDSTWNSSTAFNLTTKDLFPESNLMASQIDTGQVITIENCGELEVRYREEGQDDLSNIISFERSKYDLFEDLISEHEALHQLQKERLAMLDQMLVESGRLSTDGSIIANNDIPVMSFLYPGKTNTYYLATVYDFAFGYRHTAHRPLDDLSIFILLAAENPVTIASLTQLVTDKASQYVNKGQHAWLLNKIDLKIKELLFLGLVEFVAENGAGAVSIETRKVAGI</sequence>
<dbReference type="AlphaFoldDB" id="A0A5M8QRS4"/>
<proteinExistence type="predicted"/>
<dbReference type="RefSeq" id="WP_139012868.1">
    <property type="nucleotide sequence ID" value="NZ_VBSN01000041.1"/>
</dbReference>
<reference evidence="2 3" key="1">
    <citation type="submission" date="2019-05" db="EMBL/GenBank/DDBJ databases">
        <authorList>
            <person name="Qu J.-H."/>
        </authorList>
    </citation>
    <scope>NUCLEOTIDE SEQUENCE [LARGE SCALE GENOMIC DNA]</scope>
    <source>
        <strain evidence="2 3">NS28</strain>
    </source>
</reference>
<evidence type="ECO:0000259" key="1">
    <source>
        <dbReference type="Pfam" id="PF20508"/>
    </source>
</evidence>
<protein>
    <recommendedName>
        <fullName evidence="1">DUF6734 domain-containing protein</fullName>
    </recommendedName>
</protein>
<dbReference type="OrthoDB" id="771064at2"/>
<dbReference type="InterPro" id="IPR046621">
    <property type="entry name" value="DUF6734"/>
</dbReference>
<organism evidence="2 3">
    <name type="scientific">Dyadobacter flavalbus</name>
    <dbReference type="NCBI Taxonomy" id="2579942"/>
    <lineage>
        <taxon>Bacteria</taxon>
        <taxon>Pseudomonadati</taxon>
        <taxon>Bacteroidota</taxon>
        <taxon>Cytophagia</taxon>
        <taxon>Cytophagales</taxon>
        <taxon>Spirosomataceae</taxon>
        <taxon>Dyadobacter</taxon>
    </lineage>
</organism>
<name>A0A5M8QRS4_9BACT</name>